<name>A0A9W6UXU6_9ACTN</name>
<protein>
    <recommendedName>
        <fullName evidence="4">Phenylacetate--CoA ligase family protein</fullName>
    </recommendedName>
</protein>
<dbReference type="SUPFAM" id="SSF56801">
    <property type="entry name" value="Acetyl-CoA synthetase-like"/>
    <property type="match status" value="1"/>
</dbReference>
<evidence type="ECO:0000313" key="3">
    <source>
        <dbReference type="Proteomes" id="UP001165124"/>
    </source>
</evidence>
<gene>
    <name evidence="2" type="ORF">Arub01_33040</name>
</gene>
<evidence type="ECO:0000256" key="1">
    <source>
        <dbReference type="SAM" id="MobiDB-lite"/>
    </source>
</evidence>
<keyword evidence="3" id="KW-1185">Reference proteome</keyword>
<comment type="caution">
    <text evidence="2">The sequence shown here is derived from an EMBL/GenBank/DDBJ whole genome shotgun (WGS) entry which is preliminary data.</text>
</comment>
<evidence type="ECO:0008006" key="4">
    <source>
        <dbReference type="Google" id="ProtNLM"/>
    </source>
</evidence>
<organism evidence="2 3">
    <name type="scientific">Actinomadura rubrobrunea</name>
    <dbReference type="NCBI Taxonomy" id="115335"/>
    <lineage>
        <taxon>Bacteria</taxon>
        <taxon>Bacillati</taxon>
        <taxon>Actinomycetota</taxon>
        <taxon>Actinomycetes</taxon>
        <taxon>Streptosporangiales</taxon>
        <taxon>Thermomonosporaceae</taxon>
        <taxon>Actinomadura</taxon>
    </lineage>
</organism>
<dbReference type="Gene3D" id="3.40.50.12780">
    <property type="entry name" value="N-terminal domain of ligase-like"/>
    <property type="match status" value="1"/>
</dbReference>
<dbReference type="PANTHER" id="PTHR43845:SF1">
    <property type="entry name" value="BLR5969 PROTEIN"/>
    <property type="match status" value="1"/>
</dbReference>
<feature type="region of interest" description="Disordered" evidence="1">
    <location>
        <begin position="324"/>
        <end position="359"/>
    </location>
</feature>
<dbReference type="PANTHER" id="PTHR43845">
    <property type="entry name" value="BLR5969 PROTEIN"/>
    <property type="match status" value="1"/>
</dbReference>
<sequence>MMRGAAPETDLSPWEALRRLAVRSRDRKRSAAADASAAAPGAATVIPAAPGAATVIPGAREAALERAAIDRRLFDSFGLPRSFTSAVVVPSRGPRAAGPGIGDPDVRHRRLGLREAQAWLAEGRRPGDLVVGTPAVCEALRAAADRAGLDIAFASSWDLSRPTRALLAIDHDGPPEAPAELYVAAELTAPIAVRHPDCPAMHVNADAVHVEVLHPRTRRPVPPGTAGLLVLTDLLNTAAPLVRYVVGDVGALVDPEGTCDCGRVTPRLLLLGRVAAPDGVTARLTVDVGPRGIVRHVRRLPAALSDLVPDGGLWLSAAERHPLTAGADRTAAETGDPRVRAPRPRTAPSARSAAPRERA</sequence>
<reference evidence="2" key="1">
    <citation type="submission" date="2023-02" db="EMBL/GenBank/DDBJ databases">
        <title>Actinomadura rubrobrunea NBRC 14622.</title>
        <authorList>
            <person name="Ichikawa N."/>
            <person name="Sato H."/>
            <person name="Tonouchi N."/>
        </authorList>
    </citation>
    <scope>NUCLEOTIDE SEQUENCE</scope>
    <source>
        <strain evidence="2">NBRC 14622</strain>
    </source>
</reference>
<feature type="compositionally biased region" description="Low complexity" evidence="1">
    <location>
        <begin position="344"/>
        <end position="353"/>
    </location>
</feature>
<accession>A0A9W6UXU6</accession>
<dbReference type="Proteomes" id="UP001165124">
    <property type="component" value="Unassembled WGS sequence"/>
</dbReference>
<dbReference type="EMBL" id="BSRZ01000007">
    <property type="protein sequence ID" value="GLW65060.1"/>
    <property type="molecule type" value="Genomic_DNA"/>
</dbReference>
<evidence type="ECO:0000313" key="2">
    <source>
        <dbReference type="EMBL" id="GLW65060.1"/>
    </source>
</evidence>
<dbReference type="InterPro" id="IPR042099">
    <property type="entry name" value="ANL_N_sf"/>
</dbReference>
<dbReference type="AlphaFoldDB" id="A0A9W6UXU6"/>
<proteinExistence type="predicted"/>